<evidence type="ECO:0000256" key="1">
    <source>
        <dbReference type="SAM" id="MobiDB-lite"/>
    </source>
</evidence>
<evidence type="ECO:0000313" key="2">
    <source>
        <dbReference type="EMBL" id="EUC38633.1"/>
    </source>
</evidence>
<proteinExistence type="predicted"/>
<organism evidence="2 3">
    <name type="scientific">Cochliobolus carbonum (strain 26-R-13)</name>
    <name type="common">Maize leaf spot fungus</name>
    <name type="synonym">Bipolaris zeicola</name>
    <dbReference type="NCBI Taxonomy" id="930089"/>
    <lineage>
        <taxon>Eukaryota</taxon>
        <taxon>Fungi</taxon>
        <taxon>Dikarya</taxon>
        <taxon>Ascomycota</taxon>
        <taxon>Pezizomycotina</taxon>
        <taxon>Dothideomycetes</taxon>
        <taxon>Pleosporomycetidae</taxon>
        <taxon>Pleosporales</taxon>
        <taxon>Pleosporineae</taxon>
        <taxon>Pleosporaceae</taxon>
        <taxon>Bipolaris</taxon>
    </lineage>
</organism>
<reference evidence="2 3" key="1">
    <citation type="journal article" date="2013" name="PLoS Genet.">
        <title>Comparative genome structure, secondary metabolite, and effector coding capacity across Cochliobolus pathogens.</title>
        <authorList>
            <person name="Condon B.J."/>
            <person name="Leng Y."/>
            <person name="Wu D."/>
            <person name="Bushley K.E."/>
            <person name="Ohm R.A."/>
            <person name="Otillar R."/>
            <person name="Martin J."/>
            <person name="Schackwitz W."/>
            <person name="Grimwood J."/>
            <person name="MohdZainudin N."/>
            <person name="Xue C."/>
            <person name="Wang R."/>
            <person name="Manning V.A."/>
            <person name="Dhillon B."/>
            <person name="Tu Z.J."/>
            <person name="Steffenson B.J."/>
            <person name="Salamov A."/>
            <person name="Sun H."/>
            <person name="Lowry S."/>
            <person name="LaButti K."/>
            <person name="Han J."/>
            <person name="Copeland A."/>
            <person name="Lindquist E."/>
            <person name="Barry K."/>
            <person name="Schmutz J."/>
            <person name="Baker S.E."/>
            <person name="Ciuffetti L.M."/>
            <person name="Grigoriev I.V."/>
            <person name="Zhong S."/>
            <person name="Turgeon B.G."/>
        </authorList>
    </citation>
    <scope>NUCLEOTIDE SEQUENCE [LARGE SCALE GENOMIC DNA]</scope>
    <source>
        <strain evidence="2 3">26-R-13</strain>
    </source>
</reference>
<dbReference type="AlphaFoldDB" id="W6YM94"/>
<name>W6YM94_COCC2</name>
<dbReference type="GeneID" id="19145100"/>
<evidence type="ECO:0000313" key="3">
    <source>
        <dbReference type="Proteomes" id="UP000053841"/>
    </source>
</evidence>
<accession>W6YM94</accession>
<protein>
    <submittedName>
        <fullName evidence="2">Uncharacterized protein</fullName>
    </submittedName>
</protein>
<dbReference type="RefSeq" id="XP_007707009.1">
    <property type="nucleotide sequence ID" value="XM_007708819.1"/>
</dbReference>
<feature type="region of interest" description="Disordered" evidence="1">
    <location>
        <begin position="1"/>
        <end position="28"/>
    </location>
</feature>
<dbReference type="Proteomes" id="UP000053841">
    <property type="component" value="Unassembled WGS sequence"/>
</dbReference>
<sequence length="159" mass="16797">MLGRRAESVVAMSHDQTKRMRGQSHSTAVRHACRPLATPGQGMSASIIATGVARHTGAKKKDSACRAHAGTSAMMQEQEACIALPAGAAGQRRLPVATKTASGPWCDMLVCGELHVATSTVLFPSYCAHCQSPTTTWRVEWDGDVDGMDGHIARLALTA</sequence>
<dbReference type="KEGG" id="bze:COCCADRAFT_21960"/>
<keyword evidence="3" id="KW-1185">Reference proteome</keyword>
<dbReference type="EMBL" id="KI964541">
    <property type="protein sequence ID" value="EUC38633.1"/>
    <property type="molecule type" value="Genomic_DNA"/>
</dbReference>
<gene>
    <name evidence="2" type="ORF">COCCADRAFT_21960</name>
</gene>
<dbReference type="HOGENOM" id="CLU_1660428_0_0_1"/>